<dbReference type="GO" id="GO:0022857">
    <property type="term" value="F:transmembrane transporter activity"/>
    <property type="evidence" value="ECO:0007669"/>
    <property type="project" value="TreeGrafter"/>
</dbReference>
<dbReference type="Pfam" id="PF02687">
    <property type="entry name" value="FtsX"/>
    <property type="match status" value="1"/>
</dbReference>
<feature type="domain" description="ABC3 transporter permease C-terminal" evidence="8">
    <location>
        <begin position="295"/>
        <end position="408"/>
    </location>
</feature>
<evidence type="ECO:0000313" key="11">
    <source>
        <dbReference type="Proteomes" id="UP000290204"/>
    </source>
</evidence>
<keyword evidence="3 7" id="KW-0812">Transmembrane</keyword>
<evidence type="ECO:0000256" key="7">
    <source>
        <dbReference type="SAM" id="Phobius"/>
    </source>
</evidence>
<feature type="transmembrane region" description="Helical" evidence="7">
    <location>
        <begin position="291"/>
        <end position="316"/>
    </location>
</feature>
<dbReference type="PANTHER" id="PTHR30572">
    <property type="entry name" value="MEMBRANE COMPONENT OF TRANSPORTER-RELATED"/>
    <property type="match status" value="1"/>
</dbReference>
<dbReference type="GO" id="GO:0005886">
    <property type="term" value="C:plasma membrane"/>
    <property type="evidence" value="ECO:0007669"/>
    <property type="project" value="UniProtKB-SubCell"/>
</dbReference>
<feature type="transmembrane region" description="Helical" evidence="7">
    <location>
        <begin position="337"/>
        <end position="370"/>
    </location>
</feature>
<dbReference type="InterPro" id="IPR050250">
    <property type="entry name" value="Macrolide_Exporter_MacB"/>
</dbReference>
<keyword evidence="11" id="KW-1185">Reference proteome</keyword>
<keyword evidence="4 7" id="KW-1133">Transmembrane helix</keyword>
<evidence type="ECO:0000256" key="3">
    <source>
        <dbReference type="ARBA" id="ARBA00022692"/>
    </source>
</evidence>
<dbReference type="Proteomes" id="UP000290204">
    <property type="component" value="Unassembled WGS sequence"/>
</dbReference>
<dbReference type="OrthoDB" id="9770036at2"/>
<keyword evidence="5 7" id="KW-0472">Membrane</keyword>
<evidence type="ECO:0000313" key="10">
    <source>
        <dbReference type="EMBL" id="RXK58087.1"/>
    </source>
</evidence>
<evidence type="ECO:0000259" key="9">
    <source>
        <dbReference type="Pfam" id="PF12704"/>
    </source>
</evidence>
<evidence type="ECO:0000259" key="8">
    <source>
        <dbReference type="Pfam" id="PF02687"/>
    </source>
</evidence>
<proteinExistence type="inferred from homology"/>
<dbReference type="PANTHER" id="PTHR30572:SF4">
    <property type="entry name" value="ABC TRANSPORTER PERMEASE YTRF"/>
    <property type="match status" value="1"/>
</dbReference>
<evidence type="ECO:0000256" key="6">
    <source>
        <dbReference type="ARBA" id="ARBA00038076"/>
    </source>
</evidence>
<name>A0A4Q1CEU0_9BACT</name>
<reference evidence="10 11" key="1">
    <citation type="submission" date="2019-01" db="EMBL/GenBank/DDBJ databases">
        <title>Lacibacter sp. strain TTM-7.</title>
        <authorList>
            <person name="Chen W.-M."/>
        </authorList>
    </citation>
    <scope>NUCLEOTIDE SEQUENCE [LARGE SCALE GENOMIC DNA]</scope>
    <source>
        <strain evidence="10 11">TTM-7</strain>
    </source>
</reference>
<evidence type="ECO:0000256" key="4">
    <source>
        <dbReference type="ARBA" id="ARBA00022989"/>
    </source>
</evidence>
<comment type="subcellular location">
    <subcellularLocation>
        <location evidence="1">Cell membrane</location>
        <topology evidence="1">Multi-pass membrane protein</topology>
    </subcellularLocation>
</comment>
<feature type="domain" description="MacB-like periplasmic core" evidence="9">
    <location>
        <begin position="26"/>
        <end position="253"/>
    </location>
</feature>
<comment type="caution">
    <text evidence="10">The sequence shown here is derived from an EMBL/GenBank/DDBJ whole genome shotgun (WGS) entry which is preliminary data.</text>
</comment>
<dbReference type="AlphaFoldDB" id="A0A4Q1CEU0"/>
<sequence>MRKTFEIFWNSLLFATQELRKNKLRTFLSLLGITFGIFCIISVMATVGSLESSIKSEFKSFGNNTVYVQKWPWGGGGEYPWWKYVSRPNTKFKEMPPVKQRMSLAANVAYTYFNASTIDYKDVSLSTVNWYGVTEEFNEIQPVEMGSGRYLSNNEFAYGTASVVMGYNVAEKLFEKAEYAVGKTVDIKGRKVNVVGVIKKQGQNLLGGWDFDNVIIIPYRFASQIGNEARSDGFMLVKGRENVPVEDMKNELRGVMRSVRKLNPKQEDNFALNDVSTGATQITSIFTGMTIGGICITILSFIVGIFGVANIMFVTVRERTSIIGLKKAIGAKRRTILAEFLMESAFLCILGGIIGLVMVFGLTFILSAAFKFKVFISIGLFLGAVMVCILTGILAGIIPAFIAAKMDPVVAIRSK</sequence>
<dbReference type="InterPro" id="IPR025857">
    <property type="entry name" value="MacB_PCD"/>
</dbReference>
<feature type="transmembrane region" description="Helical" evidence="7">
    <location>
        <begin position="376"/>
        <end position="404"/>
    </location>
</feature>
<evidence type="ECO:0000256" key="2">
    <source>
        <dbReference type="ARBA" id="ARBA00022475"/>
    </source>
</evidence>
<dbReference type="RefSeq" id="WP_129132516.1">
    <property type="nucleotide sequence ID" value="NZ_SDHW01000007.1"/>
</dbReference>
<dbReference type="InterPro" id="IPR003838">
    <property type="entry name" value="ABC3_permease_C"/>
</dbReference>
<keyword evidence="2" id="KW-1003">Cell membrane</keyword>
<protein>
    <submittedName>
        <fullName evidence="10">ABC transporter permease</fullName>
    </submittedName>
</protein>
<dbReference type="EMBL" id="SDHW01000007">
    <property type="protein sequence ID" value="RXK58087.1"/>
    <property type="molecule type" value="Genomic_DNA"/>
</dbReference>
<dbReference type="Pfam" id="PF12704">
    <property type="entry name" value="MacB_PCD"/>
    <property type="match status" value="1"/>
</dbReference>
<feature type="transmembrane region" description="Helical" evidence="7">
    <location>
        <begin position="27"/>
        <end position="50"/>
    </location>
</feature>
<evidence type="ECO:0000256" key="1">
    <source>
        <dbReference type="ARBA" id="ARBA00004651"/>
    </source>
</evidence>
<evidence type="ECO:0000256" key="5">
    <source>
        <dbReference type="ARBA" id="ARBA00023136"/>
    </source>
</evidence>
<accession>A0A4Q1CEU0</accession>
<gene>
    <name evidence="10" type="ORF">ESA94_18915</name>
</gene>
<comment type="similarity">
    <text evidence="6">Belongs to the ABC-4 integral membrane protein family.</text>
</comment>
<organism evidence="10 11">
    <name type="scientific">Lacibacter luteus</name>
    <dbReference type="NCBI Taxonomy" id="2508719"/>
    <lineage>
        <taxon>Bacteria</taxon>
        <taxon>Pseudomonadati</taxon>
        <taxon>Bacteroidota</taxon>
        <taxon>Chitinophagia</taxon>
        <taxon>Chitinophagales</taxon>
        <taxon>Chitinophagaceae</taxon>
        <taxon>Lacibacter</taxon>
    </lineage>
</organism>